<evidence type="ECO:0008006" key="4">
    <source>
        <dbReference type="Google" id="ProtNLM"/>
    </source>
</evidence>
<keyword evidence="1 2" id="KW-0238">DNA-binding</keyword>
<proteinExistence type="predicted"/>
<evidence type="ECO:0000313" key="3">
    <source>
        <dbReference type="EMBL" id="QDR24926.1"/>
    </source>
</evidence>
<dbReference type="GeneID" id="41660612"/>
<dbReference type="PROSITE" id="PS50935">
    <property type="entry name" value="SSB"/>
    <property type="match status" value="1"/>
</dbReference>
<geneLocation type="chloroplast" evidence="3"/>
<dbReference type="SUPFAM" id="SSF50249">
    <property type="entry name" value="Nucleic acid-binding proteins"/>
    <property type="match status" value="1"/>
</dbReference>
<dbReference type="Gene3D" id="2.40.50.140">
    <property type="entry name" value="Nucleic acid-binding proteins"/>
    <property type="match status" value="1"/>
</dbReference>
<keyword evidence="3" id="KW-0150">Chloroplast</keyword>
<accession>A0A516ZB35</accession>
<gene>
    <name evidence="3" type="primary">ycf41</name>
</gene>
<dbReference type="RefSeq" id="YP_009686055.1">
    <property type="nucleotide sequence ID" value="NC_044463.1"/>
</dbReference>
<evidence type="ECO:0000256" key="2">
    <source>
        <dbReference type="PROSITE-ProRule" id="PRU00252"/>
    </source>
</evidence>
<sequence length="111" mass="12906">MSDTNYITAIVKILESPKIKIIKDKISVTTFRAQLPQIRKTQVIEIVIWGNLANDMVKYYSKSDYILVEGYLSLSKFSQPNSNRKFLKRARFTVLKAYPFLFSLNHSNSRL</sequence>
<dbReference type="InterPro" id="IPR000424">
    <property type="entry name" value="Primosome_PriB/ssb"/>
</dbReference>
<organism evidence="3">
    <name type="scientific">Halamphora americana</name>
    <dbReference type="NCBI Taxonomy" id="2305497"/>
    <lineage>
        <taxon>Eukaryota</taxon>
        <taxon>Sar</taxon>
        <taxon>Stramenopiles</taxon>
        <taxon>Ochrophyta</taxon>
        <taxon>Bacillariophyta</taxon>
        <taxon>Bacillariophyceae</taxon>
        <taxon>Bacillariophycidae</taxon>
        <taxon>Naviculales</taxon>
        <taxon>Amphipleuraceae</taxon>
        <taxon>Halamphora</taxon>
    </lineage>
</organism>
<dbReference type="InterPro" id="IPR012340">
    <property type="entry name" value="NA-bd_OB-fold"/>
</dbReference>
<dbReference type="AlphaFoldDB" id="A0A516ZB35"/>
<dbReference type="EMBL" id="MK045450">
    <property type="protein sequence ID" value="QDR24926.1"/>
    <property type="molecule type" value="Genomic_DNA"/>
</dbReference>
<reference evidence="3" key="1">
    <citation type="journal article" date="2019" name="PLoS ONE">
        <title>Extensive chloroplast genome rearrangement amongst three closely related Halamphora spp. (Bacillariophyceae), and evidence for rapid evolution as compared to land plants.</title>
        <authorList>
            <person name="Hamsher S.E."/>
            <person name="Keepers K.G."/>
            <person name="Pogoda C.S."/>
            <person name="Stepanek J.G."/>
            <person name="Kane N.C."/>
            <person name="Kociolek J.P."/>
        </authorList>
    </citation>
    <scope>NUCLEOTIDE SEQUENCE</scope>
</reference>
<name>A0A516ZB35_9STRA</name>
<protein>
    <recommendedName>
        <fullName evidence="4">Single-stranded DNA binding protein</fullName>
    </recommendedName>
</protein>
<dbReference type="Pfam" id="PF00436">
    <property type="entry name" value="SSB"/>
    <property type="match status" value="1"/>
</dbReference>
<evidence type="ECO:0000256" key="1">
    <source>
        <dbReference type="ARBA" id="ARBA00023125"/>
    </source>
</evidence>
<dbReference type="GO" id="GO:0003697">
    <property type="term" value="F:single-stranded DNA binding"/>
    <property type="evidence" value="ECO:0007669"/>
    <property type="project" value="InterPro"/>
</dbReference>
<keyword evidence="3" id="KW-0934">Plastid</keyword>